<comment type="caution">
    <text evidence="2">The sequence shown here is derived from an EMBL/GenBank/DDBJ whole genome shotgun (WGS) entry which is preliminary data.</text>
</comment>
<gene>
    <name evidence="2" type="ORF">EC973_009246</name>
</gene>
<organism evidence="2 3">
    <name type="scientific">Apophysomyces ossiformis</name>
    <dbReference type="NCBI Taxonomy" id="679940"/>
    <lineage>
        <taxon>Eukaryota</taxon>
        <taxon>Fungi</taxon>
        <taxon>Fungi incertae sedis</taxon>
        <taxon>Mucoromycota</taxon>
        <taxon>Mucoromycotina</taxon>
        <taxon>Mucoromycetes</taxon>
        <taxon>Mucorales</taxon>
        <taxon>Mucorineae</taxon>
        <taxon>Mucoraceae</taxon>
        <taxon>Apophysomyces</taxon>
    </lineage>
</organism>
<proteinExistence type="predicted"/>
<keyword evidence="3" id="KW-1185">Reference proteome</keyword>
<protein>
    <submittedName>
        <fullName evidence="2">Uncharacterized protein</fullName>
    </submittedName>
</protein>
<feature type="compositionally biased region" description="Polar residues" evidence="1">
    <location>
        <begin position="152"/>
        <end position="161"/>
    </location>
</feature>
<evidence type="ECO:0000313" key="3">
    <source>
        <dbReference type="Proteomes" id="UP000605846"/>
    </source>
</evidence>
<feature type="region of interest" description="Disordered" evidence="1">
    <location>
        <begin position="123"/>
        <end position="181"/>
    </location>
</feature>
<sequence>MSTLEAYLRRCSTTKESVSLSRILILYEDYLISDSIHLKSFSGLKLKELWKGRIGRMFPKGTNMIVDDVHPDAWDELASKCTKAYLDMTRNEINSYRATVTADLYNKETVTYGETLLTEQLETVPTKRKSENVEETKQEGKRPKAMYEDVAENSSQSNDSSYKPIDDTSSEEYVPSRSPTPRLLHLVGSGLEEYSLPMDAVKVRFG</sequence>
<accession>A0A8H7BMF1</accession>
<evidence type="ECO:0000313" key="2">
    <source>
        <dbReference type="EMBL" id="KAF7725823.1"/>
    </source>
</evidence>
<feature type="compositionally biased region" description="Basic and acidic residues" evidence="1">
    <location>
        <begin position="128"/>
        <end position="147"/>
    </location>
</feature>
<evidence type="ECO:0000256" key="1">
    <source>
        <dbReference type="SAM" id="MobiDB-lite"/>
    </source>
</evidence>
<name>A0A8H7BMF1_9FUNG</name>
<dbReference type="EMBL" id="JABAYA010000089">
    <property type="protein sequence ID" value="KAF7725823.1"/>
    <property type="molecule type" value="Genomic_DNA"/>
</dbReference>
<reference evidence="2" key="1">
    <citation type="submission" date="2020-01" db="EMBL/GenBank/DDBJ databases">
        <title>Genome Sequencing of Three Apophysomyces-Like Fungal Strains Confirms a Novel Fungal Genus in the Mucoromycota with divergent Burkholderia-like Endosymbiotic Bacteria.</title>
        <authorList>
            <person name="Stajich J.E."/>
            <person name="Macias A.M."/>
            <person name="Carter-House D."/>
            <person name="Lovett B."/>
            <person name="Kasson L.R."/>
            <person name="Berry K."/>
            <person name="Grigoriev I."/>
            <person name="Chang Y."/>
            <person name="Spatafora J."/>
            <person name="Kasson M.T."/>
        </authorList>
    </citation>
    <scope>NUCLEOTIDE SEQUENCE</scope>
    <source>
        <strain evidence="2">NRRL A-21654</strain>
    </source>
</reference>
<dbReference type="Proteomes" id="UP000605846">
    <property type="component" value="Unassembled WGS sequence"/>
</dbReference>
<dbReference type="AlphaFoldDB" id="A0A8H7BMF1"/>